<proteinExistence type="predicted"/>
<evidence type="ECO:0000313" key="1">
    <source>
        <dbReference type="EMBL" id="MBH9576866.1"/>
    </source>
</evidence>
<dbReference type="Pfam" id="PF19648">
    <property type="entry name" value="DUF6151"/>
    <property type="match status" value="1"/>
</dbReference>
<evidence type="ECO:0000313" key="2">
    <source>
        <dbReference type="Proteomes" id="UP000613266"/>
    </source>
</evidence>
<dbReference type="EMBL" id="JAEDAK010000004">
    <property type="protein sequence ID" value="MBH9576866.1"/>
    <property type="molecule type" value="Genomic_DNA"/>
</dbReference>
<dbReference type="InterPro" id="IPR011057">
    <property type="entry name" value="Mss4-like_sf"/>
</dbReference>
<comment type="caution">
    <text evidence="1">The sequence shown here is derived from an EMBL/GenBank/DDBJ whole genome shotgun (WGS) entry which is preliminary data.</text>
</comment>
<keyword evidence="2" id="KW-1185">Reference proteome</keyword>
<sequence length="196" mass="21334">MPSLQCQCSALQGELQPTGLANRLLCYCTDCRAFARLLQRPEVLDAQGGSEIVQLTQSRLRWTRGSEHLAALRLSERGMLRWYAGCCRTPIGNTLMNPKLGFIGLLHSCLDRQQLNAAFGTAVAVVNTDTALGQPKPRQRSLGGAILRSLRLMAGERLAGRYKGSPLFTAEGAPVARPQVLAPAELARLKQEDAHV</sequence>
<dbReference type="AlphaFoldDB" id="A0A931J201"/>
<protein>
    <submittedName>
        <fullName evidence="1">Uncharacterized protein</fullName>
    </submittedName>
</protein>
<reference evidence="1" key="1">
    <citation type="submission" date="2020-12" db="EMBL/GenBank/DDBJ databases">
        <title>The genome sequence of Inhella sp. 1Y17.</title>
        <authorList>
            <person name="Liu Y."/>
        </authorList>
    </citation>
    <scope>NUCLEOTIDE SEQUENCE</scope>
    <source>
        <strain evidence="1">1Y17</strain>
    </source>
</reference>
<dbReference type="Proteomes" id="UP000613266">
    <property type="component" value="Unassembled WGS sequence"/>
</dbReference>
<dbReference type="RefSeq" id="WP_198110474.1">
    <property type="nucleotide sequence ID" value="NZ_JAEDAK010000004.1"/>
</dbReference>
<name>A0A931J201_9BURK</name>
<gene>
    <name evidence="1" type="ORF">I7X39_08110</name>
</gene>
<organism evidence="1 2">
    <name type="scientific">Inhella proteolytica</name>
    <dbReference type="NCBI Taxonomy" id="2795029"/>
    <lineage>
        <taxon>Bacteria</taxon>
        <taxon>Pseudomonadati</taxon>
        <taxon>Pseudomonadota</taxon>
        <taxon>Betaproteobacteria</taxon>
        <taxon>Burkholderiales</taxon>
        <taxon>Sphaerotilaceae</taxon>
        <taxon>Inhella</taxon>
    </lineage>
</organism>
<dbReference type="InterPro" id="IPR046149">
    <property type="entry name" value="DUF6151"/>
</dbReference>
<dbReference type="SUPFAM" id="SSF51316">
    <property type="entry name" value="Mss4-like"/>
    <property type="match status" value="1"/>
</dbReference>
<accession>A0A931J201</accession>
<dbReference type="Gene3D" id="2.170.150.70">
    <property type="match status" value="1"/>
</dbReference>